<dbReference type="Proteomes" id="UP000632195">
    <property type="component" value="Unassembled WGS sequence"/>
</dbReference>
<dbReference type="Pfam" id="PF04199">
    <property type="entry name" value="Cyclase"/>
    <property type="match status" value="1"/>
</dbReference>
<accession>A0AA37BQC1</accession>
<protein>
    <submittedName>
        <fullName evidence="1">Cyclase</fullName>
    </submittedName>
</protein>
<dbReference type="GO" id="GO:0019441">
    <property type="term" value="P:L-tryptophan catabolic process to kynurenine"/>
    <property type="evidence" value="ECO:0007669"/>
    <property type="project" value="InterPro"/>
</dbReference>
<dbReference type="InterPro" id="IPR037175">
    <property type="entry name" value="KFase_sf"/>
</dbReference>
<dbReference type="EMBL" id="BMNY01000001">
    <property type="protein sequence ID" value="GGM69437.1"/>
    <property type="molecule type" value="Genomic_DNA"/>
</dbReference>
<name>A0AA37BQC1_9ARCH</name>
<organism evidence="1 2">
    <name type="scientific">Thermogymnomonas acidicola</name>
    <dbReference type="NCBI Taxonomy" id="399579"/>
    <lineage>
        <taxon>Archaea</taxon>
        <taxon>Methanobacteriati</taxon>
        <taxon>Thermoplasmatota</taxon>
        <taxon>Thermoplasmata</taxon>
        <taxon>Thermoplasmatales</taxon>
        <taxon>Thermogymnomonas</taxon>
    </lineage>
</organism>
<dbReference type="SUPFAM" id="SSF102198">
    <property type="entry name" value="Putative cyclase"/>
    <property type="match status" value="1"/>
</dbReference>
<proteinExistence type="predicted"/>
<sequence length="202" mass="22320">MPVWPTNPLPVIEPVGITSRDGYAIERISAMTHTGTHIDAPYHFIDGGATVDAIPVERLVSRGFCIRPGVRGEEISRADLERVWDRRFRGSAILIDTGWSRRRAFTKEFLYGFPGLSEDAADFLLSQEVGMVGIDTLGIEPYSHHGFEVHKRLLSAGVVIIEDMANLDALEAGREYTVVALPLKLRGASGSMARVIAMEVEW</sequence>
<dbReference type="AlphaFoldDB" id="A0AA37BQC1"/>
<evidence type="ECO:0000313" key="2">
    <source>
        <dbReference type="Proteomes" id="UP000632195"/>
    </source>
</evidence>
<dbReference type="InterPro" id="IPR007325">
    <property type="entry name" value="KFase/CYL"/>
</dbReference>
<reference evidence="1" key="1">
    <citation type="journal article" date="2014" name="Int. J. Syst. Evol. Microbiol.">
        <title>Complete genome sequence of Corynebacterium casei LMG S-19264T (=DSM 44701T), isolated from a smear-ripened cheese.</title>
        <authorList>
            <consortium name="US DOE Joint Genome Institute (JGI-PGF)"/>
            <person name="Walter F."/>
            <person name="Albersmeier A."/>
            <person name="Kalinowski J."/>
            <person name="Ruckert C."/>
        </authorList>
    </citation>
    <scope>NUCLEOTIDE SEQUENCE</scope>
    <source>
        <strain evidence="1">JCM 13583</strain>
    </source>
</reference>
<reference evidence="1" key="2">
    <citation type="submission" date="2022-09" db="EMBL/GenBank/DDBJ databases">
        <authorList>
            <person name="Sun Q."/>
            <person name="Ohkuma M."/>
        </authorList>
    </citation>
    <scope>NUCLEOTIDE SEQUENCE</scope>
    <source>
        <strain evidence="1">JCM 13583</strain>
    </source>
</reference>
<evidence type="ECO:0000313" key="1">
    <source>
        <dbReference type="EMBL" id="GGM69437.1"/>
    </source>
</evidence>
<comment type="caution">
    <text evidence="1">The sequence shown here is derived from an EMBL/GenBank/DDBJ whole genome shotgun (WGS) entry which is preliminary data.</text>
</comment>
<keyword evidence="2" id="KW-1185">Reference proteome</keyword>
<dbReference type="PANTHER" id="PTHR31118">
    <property type="entry name" value="CYCLASE-LIKE PROTEIN 2"/>
    <property type="match status" value="1"/>
</dbReference>
<dbReference type="Gene3D" id="3.50.30.50">
    <property type="entry name" value="Putative cyclase"/>
    <property type="match status" value="1"/>
</dbReference>
<dbReference type="PANTHER" id="PTHR31118:SF12">
    <property type="entry name" value="CYCLASE-LIKE PROTEIN 2"/>
    <property type="match status" value="1"/>
</dbReference>
<gene>
    <name evidence="1" type="ORF">GCM10007108_04400</name>
</gene>
<dbReference type="GO" id="GO:0004061">
    <property type="term" value="F:arylformamidase activity"/>
    <property type="evidence" value="ECO:0007669"/>
    <property type="project" value="InterPro"/>
</dbReference>